<evidence type="ECO:0008006" key="4">
    <source>
        <dbReference type="Google" id="ProtNLM"/>
    </source>
</evidence>
<dbReference type="InterPro" id="IPR043502">
    <property type="entry name" value="DNA/RNA_pol_sf"/>
</dbReference>
<organism evidence="2 3">
    <name type="scientific">Cymbomonas tetramitiformis</name>
    <dbReference type="NCBI Taxonomy" id="36881"/>
    <lineage>
        <taxon>Eukaryota</taxon>
        <taxon>Viridiplantae</taxon>
        <taxon>Chlorophyta</taxon>
        <taxon>Pyramimonadophyceae</taxon>
        <taxon>Pyramimonadales</taxon>
        <taxon>Pyramimonadaceae</taxon>
        <taxon>Cymbomonas</taxon>
    </lineage>
</organism>
<evidence type="ECO:0000256" key="1">
    <source>
        <dbReference type="SAM" id="MobiDB-lite"/>
    </source>
</evidence>
<dbReference type="SUPFAM" id="SSF56672">
    <property type="entry name" value="DNA/RNA polymerases"/>
    <property type="match status" value="1"/>
</dbReference>
<dbReference type="GO" id="GO:0006310">
    <property type="term" value="P:DNA recombination"/>
    <property type="evidence" value="ECO:0007669"/>
    <property type="project" value="InterPro"/>
</dbReference>
<dbReference type="Gene3D" id="1.10.443.10">
    <property type="entry name" value="Intergrase catalytic core"/>
    <property type="match status" value="1"/>
</dbReference>
<dbReference type="AlphaFoldDB" id="A0AAE0GAY3"/>
<dbReference type="Proteomes" id="UP001190700">
    <property type="component" value="Unassembled WGS sequence"/>
</dbReference>
<dbReference type="PANTHER" id="PTHR34605:SF5">
    <property type="entry name" value="INTEGRASE_RECOMBINASE XERD HOMOLOG"/>
    <property type="match status" value="1"/>
</dbReference>
<dbReference type="GO" id="GO:0015074">
    <property type="term" value="P:DNA integration"/>
    <property type="evidence" value="ECO:0007669"/>
    <property type="project" value="InterPro"/>
</dbReference>
<dbReference type="InterPro" id="IPR013762">
    <property type="entry name" value="Integrase-like_cat_sf"/>
</dbReference>
<proteinExistence type="predicted"/>
<sequence>MAATGSAAWDPWNTTDVKQILESLRDLPLGANVTRKDWECAQCEILGGITALAVPLSSVPEEAVVQTRALAEAGLVLEGAAAGAVFSFVGAAAWDLPQGGWSVVRPEAEKGIKLGAWGRRLVLGEDRRLSWSGPKARARCKTLAEWERGFCTVLRKVKSNRQHRLMVYFKDWFHHKVTAYGTTPMVKFYEFFTLRMEEDPTVTFGVATYSELFTEYTREQGLRPIQPRKPGEAQACARGVQAVELELEEEQEEDVMSVACVMEFVPEEPDVAREEKGDRAGPPEETGPLEECCWEHLTEGYELMEAPRPVSEEDPEKWSLTENGCWRVRKSMRWPGIRQRLAARATRERLEATGTAEHERARNVQELRAVGATVPLLTERAHLMASALEDWHDRDFLVHGAACGIGWPSRQVETDGPFRVPNYVGKEHEGAMEHEIEKELSERHIFRAEDRLPWGVSALGMVEKVRNGKVKYKPVWDYSRPVTDGINVGINLDKDKFSSVKDAYALLRPGLWMVKMQGQGVLCVGYLDDFFMVPGNKEEAEERMMLLVEFVSFLGFKVNSAKCEGPALVMQFLGVLLSTEGPRRKLESLWGLLAFCSQVVYGLTLYTRRGFSLLAAADALKTKGMGGVLDSKFFLMSWEDLKRRPGKPWFPFRPGVPESEHINYLELFMVWWAVVLSGQHIGRRMIVVNIDNQCALRQVAKWWGPPEYLPSLKELFKVCVNFDIRLRPRYITTKDNKLADLLSRLRLQEFHLEYRAFMRASVWRQGMEDWMLDPAEWCSLDRELGPITVDVCVASSRANAFCAVSWSREEDARVQRFDGHQAWGSLPFSIMCDILVNFLRCKKRQQLGTAGTFLGTAGTFLVAGLGHTLVHSACIEGGRQVDTVVLGVVEEQRRYEEEALARGSYSTGVKAFVTFCIVFACLGCLDPLLPATDDTLGVRRYWDRPSKLVMPLTLQNLRDMAKHVDFSSLPDLSLWTAILVGFFGLFRKDNLTAGKEEAFNSRVALVRDDVLFMEDGNTVWIRGRYSKSIQCGERFHWVPLRAVLGSLLCVVTCVQKLLMLTTDRAGDSSLFVTEKVVGRKVQVIPLTHTGLVAGIKRLAEAVRLRPEAYAGHSLWRGGATAAKKLEVLGMYIKAQGDWKSDCFERYCELDPDQRLILPGAMAEAAVALG</sequence>
<evidence type="ECO:0000313" key="3">
    <source>
        <dbReference type="Proteomes" id="UP001190700"/>
    </source>
</evidence>
<reference evidence="2 3" key="1">
    <citation type="journal article" date="2015" name="Genome Biol. Evol.">
        <title>Comparative Genomics of a Bacterivorous Green Alga Reveals Evolutionary Causalities and Consequences of Phago-Mixotrophic Mode of Nutrition.</title>
        <authorList>
            <person name="Burns J.A."/>
            <person name="Paasch A."/>
            <person name="Narechania A."/>
            <person name="Kim E."/>
        </authorList>
    </citation>
    <scope>NUCLEOTIDE SEQUENCE [LARGE SCALE GENOMIC DNA]</scope>
    <source>
        <strain evidence="2 3">PLY_AMNH</strain>
    </source>
</reference>
<evidence type="ECO:0000313" key="2">
    <source>
        <dbReference type="EMBL" id="KAK3274605.1"/>
    </source>
</evidence>
<accession>A0AAE0GAY3</accession>
<comment type="caution">
    <text evidence="2">The sequence shown here is derived from an EMBL/GenBank/DDBJ whole genome shotgun (WGS) entry which is preliminary data.</text>
</comment>
<dbReference type="GO" id="GO:0003677">
    <property type="term" value="F:DNA binding"/>
    <property type="evidence" value="ECO:0007669"/>
    <property type="project" value="InterPro"/>
</dbReference>
<keyword evidence="3" id="KW-1185">Reference proteome</keyword>
<protein>
    <recommendedName>
        <fullName evidence="4">Reverse transcriptase domain-containing protein</fullName>
    </recommendedName>
</protein>
<gene>
    <name evidence="2" type="ORF">CYMTET_17219</name>
</gene>
<dbReference type="EMBL" id="LGRX02007629">
    <property type="protein sequence ID" value="KAK3274605.1"/>
    <property type="molecule type" value="Genomic_DNA"/>
</dbReference>
<feature type="region of interest" description="Disordered" evidence="1">
    <location>
        <begin position="269"/>
        <end position="289"/>
    </location>
</feature>
<name>A0AAE0GAY3_9CHLO</name>
<feature type="compositionally biased region" description="Basic and acidic residues" evidence="1">
    <location>
        <begin position="270"/>
        <end position="282"/>
    </location>
</feature>
<dbReference type="PANTHER" id="PTHR34605">
    <property type="entry name" value="PHAGE_INTEGRASE DOMAIN-CONTAINING PROTEIN"/>
    <property type="match status" value="1"/>
</dbReference>
<dbReference type="InterPro" id="IPR052925">
    <property type="entry name" value="Phage_Integrase-like_Recomb"/>
</dbReference>